<organism evidence="5">
    <name type="scientific">Candidatus Enterococcus clewellii</name>
    <dbReference type="NCBI Taxonomy" id="1834193"/>
    <lineage>
        <taxon>Bacteria</taxon>
        <taxon>Bacillati</taxon>
        <taxon>Bacillota</taxon>
        <taxon>Bacilli</taxon>
        <taxon>Lactobacillales</taxon>
        <taxon>Enterococcaceae</taxon>
        <taxon>Enterococcus</taxon>
    </lineage>
</organism>
<dbReference type="RefSeq" id="WP_086347600.1">
    <property type="nucleotide sequence ID" value="NZ_CP147247.1"/>
</dbReference>
<dbReference type="GO" id="GO:0005829">
    <property type="term" value="C:cytosol"/>
    <property type="evidence" value="ECO:0007669"/>
    <property type="project" value="TreeGrafter"/>
</dbReference>
<dbReference type="InterPro" id="IPR055066">
    <property type="entry name" value="AASDHPPT_N"/>
</dbReference>
<evidence type="ECO:0000259" key="3">
    <source>
        <dbReference type="Pfam" id="PF01648"/>
    </source>
</evidence>
<dbReference type="Pfam" id="PF01648">
    <property type="entry name" value="ACPS"/>
    <property type="match status" value="1"/>
</dbReference>
<dbReference type="AlphaFoldDB" id="A0A242KBU1"/>
<dbReference type="InterPro" id="IPR008278">
    <property type="entry name" value="4-PPantetheinyl_Trfase_dom"/>
</dbReference>
<feature type="domain" description="4'-phosphopantetheinyl transferase N-terminal" evidence="4">
    <location>
        <begin position="17"/>
        <end position="98"/>
    </location>
</feature>
<accession>A0A242KBU1</accession>
<evidence type="ECO:0000256" key="1">
    <source>
        <dbReference type="ARBA" id="ARBA00010990"/>
    </source>
</evidence>
<dbReference type="GO" id="GO:0019878">
    <property type="term" value="P:lysine biosynthetic process via aminoadipic acid"/>
    <property type="evidence" value="ECO:0007669"/>
    <property type="project" value="TreeGrafter"/>
</dbReference>
<keyword evidence="7" id="KW-1185">Reference proteome</keyword>
<feature type="domain" description="4'-phosphopantetheinyl transferase" evidence="3">
    <location>
        <begin position="103"/>
        <end position="179"/>
    </location>
</feature>
<reference evidence="6" key="2">
    <citation type="submission" date="2017-05" db="EMBL/GenBank/DDBJ databases">
        <authorList>
            <consortium name="The Broad Institute Genomics Platform"/>
            <consortium name="The Broad Institute Genomic Center for Infectious Diseases"/>
            <person name="Earl A."/>
            <person name="Manson A."/>
            <person name="Schwartman J."/>
            <person name="Gilmore M."/>
            <person name="Abouelleil A."/>
            <person name="Cao P."/>
            <person name="Chapman S."/>
            <person name="Cusick C."/>
            <person name="Shea T."/>
            <person name="Young S."/>
            <person name="Neafsey D."/>
            <person name="Nusbaum C."/>
            <person name="Birren B."/>
        </authorList>
    </citation>
    <scope>NUCLEOTIDE SEQUENCE</scope>
    <source>
        <strain evidence="6">9E7_DIV0242</strain>
    </source>
</reference>
<evidence type="ECO:0000313" key="5">
    <source>
        <dbReference type="EMBL" id="OTP18631.1"/>
    </source>
</evidence>
<reference evidence="5" key="1">
    <citation type="submission" date="2017-05" db="EMBL/GenBank/DDBJ databases">
        <title>The Genome Sequence of Enterococcus sp. 9E7_DIV0242.</title>
        <authorList>
            <consortium name="The Broad Institute Genomics Platform"/>
            <consortium name="The Broad Institute Genomic Center for Infectious Diseases"/>
            <person name="Earl A."/>
            <person name="Manson A."/>
            <person name="Schwartman J."/>
            <person name="Gilmore M."/>
            <person name="Abouelleil A."/>
            <person name="Cao P."/>
            <person name="Chapman S."/>
            <person name="Cusick C."/>
            <person name="Shea T."/>
            <person name="Young S."/>
            <person name="Neafsey D."/>
            <person name="Nusbaum C."/>
            <person name="Birren B."/>
        </authorList>
    </citation>
    <scope>NUCLEOTIDE SEQUENCE [LARGE SCALE GENOMIC DNA]</scope>
    <source>
        <strain evidence="5">9E7_DIV0242</strain>
    </source>
</reference>
<protein>
    <submittedName>
        <fullName evidence="6">4'-phosphopantetheinyl transferase</fullName>
    </submittedName>
</protein>
<keyword evidence="2 6" id="KW-0808">Transferase</keyword>
<gene>
    <name evidence="6" type="ORF">A5888_000413</name>
    <name evidence="5" type="ORF">A5888_000445</name>
</gene>
<evidence type="ECO:0000313" key="7">
    <source>
        <dbReference type="Proteomes" id="UP000195141"/>
    </source>
</evidence>
<name>A0A242KBU1_9ENTE</name>
<dbReference type="Gene3D" id="3.90.470.20">
    <property type="entry name" value="4'-phosphopantetheinyl transferase domain"/>
    <property type="match status" value="2"/>
</dbReference>
<dbReference type="Pfam" id="PF22624">
    <property type="entry name" value="AASDHPPT_N"/>
    <property type="match status" value="1"/>
</dbReference>
<comment type="similarity">
    <text evidence="1">Belongs to the P-Pant transferase superfamily. Gsp/Sfp/HetI/AcpT family.</text>
</comment>
<dbReference type="PANTHER" id="PTHR12215">
    <property type="entry name" value="PHOSPHOPANTETHEINE TRANSFERASE"/>
    <property type="match status" value="1"/>
</dbReference>
<dbReference type="InterPro" id="IPR037143">
    <property type="entry name" value="4-PPantetheinyl_Trfase_dom_sf"/>
</dbReference>
<dbReference type="EMBL" id="CP147247">
    <property type="protein sequence ID" value="WYJ88694.1"/>
    <property type="molecule type" value="Genomic_DNA"/>
</dbReference>
<proteinExistence type="inferred from homology"/>
<evidence type="ECO:0000259" key="4">
    <source>
        <dbReference type="Pfam" id="PF22624"/>
    </source>
</evidence>
<dbReference type="GO" id="GO:0008897">
    <property type="term" value="F:holo-[acyl-carrier-protein] synthase activity"/>
    <property type="evidence" value="ECO:0007669"/>
    <property type="project" value="InterPro"/>
</dbReference>
<dbReference type="GO" id="GO:0000287">
    <property type="term" value="F:magnesium ion binding"/>
    <property type="evidence" value="ECO:0007669"/>
    <property type="project" value="InterPro"/>
</dbReference>
<dbReference type="InterPro" id="IPR050559">
    <property type="entry name" value="P-Pant_transferase_sf"/>
</dbReference>
<dbReference type="PANTHER" id="PTHR12215:SF10">
    <property type="entry name" value="L-AMINOADIPATE-SEMIALDEHYDE DEHYDROGENASE-PHOSPHOPANTETHEINYL TRANSFERASE"/>
    <property type="match status" value="1"/>
</dbReference>
<dbReference type="SUPFAM" id="SSF56214">
    <property type="entry name" value="4'-phosphopantetheinyl transferase"/>
    <property type="match status" value="2"/>
</dbReference>
<reference evidence="6" key="3">
    <citation type="submission" date="2024-03" db="EMBL/GenBank/DDBJ databases">
        <title>The Genome Sequence of Enterococcus sp. DIV0242b.</title>
        <authorList>
            <consortium name="The Broad Institute Genomics Platform"/>
            <consortium name="The Broad Institute Microbial Omics Core"/>
            <consortium name="The Broad Institute Genomic Center for Infectious Diseases"/>
            <person name="Earl A."/>
            <person name="Manson A."/>
            <person name="Gilmore M."/>
            <person name="Schwartman J."/>
            <person name="Shea T."/>
            <person name="Abouelleil A."/>
            <person name="Cao P."/>
            <person name="Chapman S."/>
            <person name="Cusick C."/>
            <person name="Young S."/>
            <person name="Neafsey D."/>
            <person name="Nusbaum C."/>
            <person name="Birren B."/>
        </authorList>
    </citation>
    <scope>NUCLEOTIDE SEQUENCE</scope>
    <source>
        <strain evidence="6">9E7_DIV0242</strain>
    </source>
</reference>
<dbReference type="OrthoDB" id="9808281at2"/>
<evidence type="ECO:0000256" key="2">
    <source>
        <dbReference type="ARBA" id="ARBA00022679"/>
    </source>
</evidence>
<dbReference type="Proteomes" id="UP000195141">
    <property type="component" value="Chromosome"/>
</dbReference>
<dbReference type="EMBL" id="NGMM01000001">
    <property type="protein sequence ID" value="OTP18631.1"/>
    <property type="molecule type" value="Genomic_DNA"/>
</dbReference>
<evidence type="ECO:0000313" key="6">
    <source>
        <dbReference type="EMBL" id="WYJ88694.1"/>
    </source>
</evidence>
<sequence length="233" mass="27236">MIQLYAIDLNNFEPTTNYARYYSLLEQERLFRIQQFQFEKDRTVCTVSGLLFQYIARCCFQLKKQEACLTYNQQGKPLMLNSPFHFSISHSGDWVLCAWSDQPIGVDVEKTEKIIDYLDIARLFFHPTEYTTIQQLRKEQQLAYFYRIWTVKESYIKYSGEGLSRPLSSFCVNEDEDGFTLSSLPESCALQSGWLDLKHPYSICASDKMTGFCIDYISPAIFLSELDQLLKEE</sequence>